<organism evidence="1 2">
    <name type="scientific">Camellia lanceoleosa</name>
    <dbReference type="NCBI Taxonomy" id="1840588"/>
    <lineage>
        <taxon>Eukaryota</taxon>
        <taxon>Viridiplantae</taxon>
        <taxon>Streptophyta</taxon>
        <taxon>Embryophyta</taxon>
        <taxon>Tracheophyta</taxon>
        <taxon>Spermatophyta</taxon>
        <taxon>Magnoliopsida</taxon>
        <taxon>eudicotyledons</taxon>
        <taxon>Gunneridae</taxon>
        <taxon>Pentapetalae</taxon>
        <taxon>asterids</taxon>
        <taxon>Ericales</taxon>
        <taxon>Theaceae</taxon>
        <taxon>Camellia</taxon>
    </lineage>
</organism>
<accession>A0ACC0FR80</accession>
<dbReference type="Proteomes" id="UP001060215">
    <property type="component" value="Chromosome 13"/>
</dbReference>
<evidence type="ECO:0000313" key="2">
    <source>
        <dbReference type="Proteomes" id="UP001060215"/>
    </source>
</evidence>
<reference evidence="1 2" key="1">
    <citation type="journal article" date="2022" name="Plant J.">
        <title>Chromosome-level genome of Camellia lanceoleosa provides a valuable resource for understanding genome evolution and self-incompatibility.</title>
        <authorList>
            <person name="Gong W."/>
            <person name="Xiao S."/>
            <person name="Wang L."/>
            <person name="Liao Z."/>
            <person name="Chang Y."/>
            <person name="Mo W."/>
            <person name="Hu G."/>
            <person name="Li W."/>
            <person name="Zhao G."/>
            <person name="Zhu H."/>
            <person name="Hu X."/>
            <person name="Ji K."/>
            <person name="Xiang X."/>
            <person name="Song Q."/>
            <person name="Yuan D."/>
            <person name="Jin S."/>
            <person name="Zhang L."/>
        </authorList>
    </citation>
    <scope>NUCLEOTIDE SEQUENCE [LARGE SCALE GENOMIC DNA]</scope>
    <source>
        <strain evidence="1">SQ_2022a</strain>
    </source>
</reference>
<sequence length="135" mass="15274">MGRSGSDRSWRKRGSDLGGDHGGMGSDLGGEGEIRFRSCVLFGLVCAMFDFNHGGERVRMRGRERAVEKNEKRFFGSTQHKACYIFTIAGRFLKFAVDLRAPSKLWRLAMSTANIEDDRRRTSTVNQALERIRTP</sequence>
<keyword evidence="2" id="KW-1185">Reference proteome</keyword>
<gene>
    <name evidence="1" type="ORF">LOK49_LG12G00683</name>
</gene>
<dbReference type="EMBL" id="CM045770">
    <property type="protein sequence ID" value="KAI7991256.1"/>
    <property type="molecule type" value="Genomic_DNA"/>
</dbReference>
<evidence type="ECO:0000313" key="1">
    <source>
        <dbReference type="EMBL" id="KAI7991256.1"/>
    </source>
</evidence>
<comment type="caution">
    <text evidence="1">The sequence shown here is derived from an EMBL/GenBank/DDBJ whole genome shotgun (WGS) entry which is preliminary data.</text>
</comment>
<proteinExistence type="predicted"/>
<protein>
    <submittedName>
        <fullName evidence="1">Uncharacterized protein</fullName>
    </submittedName>
</protein>
<name>A0ACC0FR80_9ERIC</name>